<evidence type="ECO:0000256" key="1">
    <source>
        <dbReference type="ARBA" id="ARBA00022490"/>
    </source>
</evidence>
<keyword evidence="2 7" id="KW-0540">Nuclease</keyword>
<dbReference type="Pfam" id="PF02976">
    <property type="entry name" value="MutH"/>
    <property type="match status" value="1"/>
</dbReference>
<keyword evidence="10" id="KW-1185">Reference proteome</keyword>
<dbReference type="NCBIfam" id="NF003458">
    <property type="entry name" value="PRK05070.1"/>
    <property type="match status" value="1"/>
</dbReference>
<dbReference type="Gene3D" id="3.40.600.10">
    <property type="entry name" value="DNA mismatch repair MutH/Restriction endonuclease, type II"/>
    <property type="match status" value="1"/>
</dbReference>
<evidence type="ECO:0000313" key="10">
    <source>
        <dbReference type="Proteomes" id="UP001165393"/>
    </source>
</evidence>
<comment type="function">
    <text evidence="7">Sequence-specific endonuclease that cleaves unmethylated GATC sequences. It is involved in DNA mismatch repair.</text>
</comment>
<feature type="domain" description="DNA mismatch repair MutH/Type II restriction enzyme Sau3AI" evidence="8">
    <location>
        <begin position="53"/>
        <end position="151"/>
    </location>
</feature>
<proteinExistence type="inferred from homology"/>
<keyword evidence="5 7" id="KW-0378">Hydrolase</keyword>
<comment type="caution">
    <text evidence="9">The sequence shown here is derived from an EMBL/GenBank/DDBJ whole genome shotgun (WGS) entry which is preliminary data.</text>
</comment>
<dbReference type="AlphaFoldDB" id="A0AA41W8Q8"/>
<evidence type="ECO:0000313" key="9">
    <source>
        <dbReference type="EMBL" id="MCM2680582.1"/>
    </source>
</evidence>
<evidence type="ECO:0000259" key="8">
    <source>
        <dbReference type="SMART" id="SM00927"/>
    </source>
</evidence>
<dbReference type="SMART" id="SM00927">
    <property type="entry name" value="MutH"/>
    <property type="match status" value="1"/>
</dbReference>
<dbReference type="Proteomes" id="UP001165393">
    <property type="component" value="Unassembled WGS sequence"/>
</dbReference>
<dbReference type="NCBIfam" id="TIGR02248">
    <property type="entry name" value="mutH_TIGR"/>
    <property type="match status" value="1"/>
</dbReference>
<evidence type="ECO:0000256" key="2">
    <source>
        <dbReference type="ARBA" id="ARBA00022722"/>
    </source>
</evidence>
<dbReference type="HAMAP" id="MF_00759">
    <property type="entry name" value="MutH"/>
    <property type="match status" value="1"/>
</dbReference>
<accession>A0AA41W8Q8</accession>
<dbReference type="CDD" id="cd00583">
    <property type="entry name" value="MutH-like"/>
    <property type="match status" value="1"/>
</dbReference>
<dbReference type="SUPFAM" id="SSF52980">
    <property type="entry name" value="Restriction endonuclease-like"/>
    <property type="match status" value="1"/>
</dbReference>
<dbReference type="InterPro" id="IPR011337">
    <property type="entry name" value="DNA_rep_MutH/RE_typeII_Sau3AI"/>
</dbReference>
<dbReference type="GO" id="GO:0016787">
    <property type="term" value="F:hydrolase activity"/>
    <property type="evidence" value="ECO:0007669"/>
    <property type="project" value="UniProtKB-KW"/>
</dbReference>
<dbReference type="GO" id="GO:0006304">
    <property type="term" value="P:DNA modification"/>
    <property type="evidence" value="ECO:0007669"/>
    <property type="project" value="InterPro"/>
</dbReference>
<dbReference type="RefSeq" id="WP_251262038.1">
    <property type="nucleotide sequence ID" value="NZ_JAMQGP010000006.1"/>
</dbReference>
<dbReference type="EMBL" id="JAMQGP010000006">
    <property type="protein sequence ID" value="MCM2680582.1"/>
    <property type="molecule type" value="Genomic_DNA"/>
</dbReference>
<protein>
    <recommendedName>
        <fullName evidence="7">DNA mismatch repair protein MutH</fullName>
    </recommendedName>
    <alternativeName>
        <fullName evidence="7">Methyl-directed mismatch repair protein</fullName>
    </alternativeName>
</protein>
<evidence type="ECO:0000256" key="5">
    <source>
        <dbReference type="ARBA" id="ARBA00022801"/>
    </source>
</evidence>
<dbReference type="GO" id="GO:0005737">
    <property type="term" value="C:cytoplasm"/>
    <property type="evidence" value="ECO:0007669"/>
    <property type="project" value="UniProtKB-SubCell"/>
</dbReference>
<evidence type="ECO:0000256" key="6">
    <source>
        <dbReference type="ARBA" id="ARBA00023204"/>
    </source>
</evidence>
<reference evidence="9 10" key="1">
    <citation type="journal article" date="2013" name="Antonie Van Leeuwenhoek">
        <title>Echinimonas agarilytica gen. nov., sp. nov., a new gammaproteobacterium isolated from the sea urchin Strongylocentrotus intermedius.</title>
        <authorList>
            <person name="Nedashkovskaya O.I."/>
            <person name="Stenkova A.M."/>
            <person name="Zhukova N.V."/>
            <person name="Van Trappen S."/>
            <person name="Lee J.S."/>
            <person name="Kim S.B."/>
        </authorList>
    </citation>
    <scope>NUCLEOTIDE SEQUENCE [LARGE SCALE GENOMIC DNA]</scope>
    <source>
        <strain evidence="9 10">KMM 6351</strain>
    </source>
</reference>
<dbReference type="GO" id="GO:0003677">
    <property type="term" value="F:DNA binding"/>
    <property type="evidence" value="ECO:0007669"/>
    <property type="project" value="InterPro"/>
</dbReference>
<keyword evidence="1 7" id="KW-0963">Cytoplasm</keyword>
<keyword evidence="6 7" id="KW-0234">DNA repair</keyword>
<sequence>MILPPNTAQELLHRAQQLAGLTLQELAQQLNIEVPHDFSRDKGWGGILLERALGATAGSRPEPDFPALGIEMKTLPISSIGQPLETTFVCVAPMKGMTGEHWETSALRHKLDHVLWVPILAEKHLSPAERQIGSAFLWRASAEQELALRQDWEELMELLSLGRVERINAHLGQFMQLRPKAANGSVKTDAIGANGELVQAQPKGFYLRTSFTQWVLRQQFAPE</sequence>
<organism evidence="9 10">
    <name type="scientific">Echinimonas agarilytica</name>
    <dbReference type="NCBI Taxonomy" id="1215918"/>
    <lineage>
        <taxon>Bacteria</taxon>
        <taxon>Pseudomonadati</taxon>
        <taxon>Pseudomonadota</taxon>
        <taxon>Gammaproteobacteria</taxon>
        <taxon>Alteromonadales</taxon>
        <taxon>Echinimonadaceae</taxon>
        <taxon>Echinimonas</taxon>
    </lineage>
</organism>
<dbReference type="InterPro" id="IPR004230">
    <property type="entry name" value="DNA_mismatch_repair_MutH"/>
</dbReference>
<keyword evidence="3 7" id="KW-0255">Endonuclease</keyword>
<evidence type="ECO:0000256" key="7">
    <source>
        <dbReference type="HAMAP-Rule" id="MF_00759"/>
    </source>
</evidence>
<dbReference type="InterPro" id="IPR011335">
    <property type="entry name" value="Restrct_endonuc-II-like"/>
</dbReference>
<dbReference type="GO" id="GO:0006298">
    <property type="term" value="P:mismatch repair"/>
    <property type="evidence" value="ECO:0007669"/>
    <property type="project" value="UniProtKB-UniRule"/>
</dbReference>
<dbReference type="InterPro" id="IPR037057">
    <property type="entry name" value="DNA_rep_MutH/T2_RE_sf"/>
</dbReference>
<evidence type="ECO:0000256" key="3">
    <source>
        <dbReference type="ARBA" id="ARBA00022759"/>
    </source>
</evidence>
<dbReference type="GO" id="GO:0004519">
    <property type="term" value="F:endonuclease activity"/>
    <property type="evidence" value="ECO:0007669"/>
    <property type="project" value="UniProtKB-UniRule"/>
</dbReference>
<keyword evidence="4 7" id="KW-0227">DNA damage</keyword>
<name>A0AA41W8Q8_9GAMM</name>
<evidence type="ECO:0000256" key="4">
    <source>
        <dbReference type="ARBA" id="ARBA00022763"/>
    </source>
</evidence>
<comment type="subcellular location">
    <subcellularLocation>
        <location evidence="7">Cytoplasm</location>
    </subcellularLocation>
</comment>
<comment type="similarity">
    <text evidence="7">Belongs to the MutH family.</text>
</comment>
<gene>
    <name evidence="7 9" type="primary">mutH</name>
    <name evidence="9" type="ORF">NAF29_13015</name>
</gene>